<feature type="transmembrane region" description="Helical" evidence="6">
    <location>
        <begin position="291"/>
        <end position="314"/>
    </location>
</feature>
<proteinExistence type="predicted"/>
<gene>
    <name evidence="7" type="ordered locus">Dbac_3259</name>
</gene>
<dbReference type="eggNOG" id="COG2244">
    <property type="taxonomic scope" value="Bacteria"/>
</dbReference>
<dbReference type="PANTHER" id="PTHR30250:SF11">
    <property type="entry name" value="O-ANTIGEN TRANSPORTER-RELATED"/>
    <property type="match status" value="1"/>
</dbReference>
<dbReference type="STRING" id="525897.Dbac_3259"/>
<feature type="transmembrane region" description="Helical" evidence="6">
    <location>
        <begin position="175"/>
        <end position="199"/>
    </location>
</feature>
<feature type="transmembrane region" description="Helical" evidence="6">
    <location>
        <begin position="12"/>
        <end position="31"/>
    </location>
</feature>
<feature type="transmembrane region" description="Helical" evidence="6">
    <location>
        <begin position="43"/>
        <end position="67"/>
    </location>
</feature>
<dbReference type="InterPro" id="IPR002797">
    <property type="entry name" value="Polysacc_synth"/>
</dbReference>
<keyword evidence="2" id="KW-1003">Cell membrane</keyword>
<feature type="transmembrane region" description="Helical" evidence="6">
    <location>
        <begin position="79"/>
        <end position="101"/>
    </location>
</feature>
<evidence type="ECO:0000256" key="3">
    <source>
        <dbReference type="ARBA" id="ARBA00022692"/>
    </source>
</evidence>
<organism evidence="7 8">
    <name type="scientific">Desulfomicrobium baculatum (strain DSM 4028 / VKM B-1378 / X)</name>
    <name type="common">Desulfovibrio baculatus</name>
    <dbReference type="NCBI Taxonomy" id="525897"/>
    <lineage>
        <taxon>Bacteria</taxon>
        <taxon>Pseudomonadati</taxon>
        <taxon>Thermodesulfobacteriota</taxon>
        <taxon>Desulfovibrionia</taxon>
        <taxon>Desulfovibrionales</taxon>
        <taxon>Desulfomicrobiaceae</taxon>
        <taxon>Desulfomicrobium</taxon>
    </lineage>
</organism>
<dbReference type="InterPro" id="IPR050833">
    <property type="entry name" value="Poly_Biosynth_Transport"/>
</dbReference>
<dbReference type="GO" id="GO:0005886">
    <property type="term" value="C:plasma membrane"/>
    <property type="evidence" value="ECO:0007669"/>
    <property type="project" value="UniProtKB-SubCell"/>
</dbReference>
<dbReference type="Proteomes" id="UP000002216">
    <property type="component" value="Chromosome"/>
</dbReference>
<keyword evidence="8" id="KW-1185">Reference proteome</keyword>
<evidence type="ECO:0000256" key="2">
    <source>
        <dbReference type="ARBA" id="ARBA00022475"/>
    </source>
</evidence>
<dbReference type="EMBL" id="CP001629">
    <property type="protein sequence ID" value="ACU91333.1"/>
    <property type="molecule type" value="Genomic_DNA"/>
</dbReference>
<evidence type="ECO:0000256" key="6">
    <source>
        <dbReference type="SAM" id="Phobius"/>
    </source>
</evidence>
<feature type="transmembrane region" description="Helical" evidence="6">
    <location>
        <begin position="357"/>
        <end position="377"/>
    </location>
</feature>
<evidence type="ECO:0000256" key="4">
    <source>
        <dbReference type="ARBA" id="ARBA00022989"/>
    </source>
</evidence>
<evidence type="ECO:0000313" key="7">
    <source>
        <dbReference type="EMBL" id="ACU91333.1"/>
    </source>
</evidence>
<evidence type="ECO:0000256" key="5">
    <source>
        <dbReference type="ARBA" id="ARBA00023136"/>
    </source>
</evidence>
<keyword evidence="4 6" id="KW-1133">Transmembrane helix</keyword>
<dbReference type="PANTHER" id="PTHR30250">
    <property type="entry name" value="PST FAMILY PREDICTED COLANIC ACID TRANSPORTER"/>
    <property type="match status" value="1"/>
</dbReference>
<dbReference type="KEGG" id="dba:Dbac_3259"/>
<dbReference type="HOGENOM" id="CLU_022017_7_1_7"/>
<keyword evidence="5 6" id="KW-0472">Membrane</keyword>
<evidence type="ECO:0000313" key="8">
    <source>
        <dbReference type="Proteomes" id="UP000002216"/>
    </source>
</evidence>
<feature type="transmembrane region" description="Helical" evidence="6">
    <location>
        <begin position="389"/>
        <end position="408"/>
    </location>
</feature>
<name>C7LP17_DESBD</name>
<dbReference type="Pfam" id="PF01943">
    <property type="entry name" value="Polysacc_synt"/>
    <property type="match status" value="1"/>
</dbReference>
<feature type="transmembrane region" description="Helical" evidence="6">
    <location>
        <begin position="113"/>
        <end position="133"/>
    </location>
</feature>
<comment type="subcellular location">
    <subcellularLocation>
        <location evidence="1">Cell membrane</location>
        <topology evidence="1">Multi-pass membrane protein</topology>
    </subcellularLocation>
</comment>
<sequence>MKLNLLFKSASIYIVTGVANSAIPFILLPILTRVLSPSEYGKIVMFSSAFVVISSIVCLSVHGSVSVKYFDINIDHPRYLATSLMVVFPSAMFCIFFIIVFSNPLSRYVGISHWWLIFAALASVAQFIVQLRLLMWQVSHNAFKYGVFVVSQTVMNLAISLFFVLGLSYGWEGRGVGIVLSMFLFGIVAFLSMQVAGMLRWKFSFMYAKSMLKFGIPLIPHSVGGLLMSMTDRFAISALIGIEEAGVYAAAMQIGLIVFVVSDACNKSFAPWLFSILSKNDESEKIKIVKYTYFLFFAIPVLAYFFGKIAPWLLQFVVGSQYQSGSGAVLFIALGGGFGAMYYLVANYVFYAEKTGALACVTLFSGVVNVVLAMLLVKANGSVGAAQAYMASQIICFFLTWIIAGNVYSMPWKFFIWK</sequence>
<dbReference type="AlphaFoldDB" id="C7LP17"/>
<evidence type="ECO:0000256" key="1">
    <source>
        <dbReference type="ARBA" id="ARBA00004651"/>
    </source>
</evidence>
<accession>C7LP17</accession>
<reference evidence="7 8" key="1">
    <citation type="journal article" date="2009" name="Stand. Genomic Sci.">
        <title>Complete genome sequence of Desulfomicrobium baculatum type strain (X).</title>
        <authorList>
            <person name="Copeland A."/>
            <person name="Spring S."/>
            <person name="Goker M."/>
            <person name="Schneider S."/>
            <person name="Lapidus A."/>
            <person name="Del Rio T.G."/>
            <person name="Tice H."/>
            <person name="Cheng J.F."/>
            <person name="Chen F."/>
            <person name="Nolan M."/>
            <person name="Bruce D."/>
            <person name="Goodwin L."/>
            <person name="Pitluck S."/>
            <person name="Ivanova N."/>
            <person name="Mavrommatis K."/>
            <person name="Ovchinnikova G."/>
            <person name="Pati A."/>
            <person name="Chen A."/>
            <person name="Palaniappan K."/>
            <person name="Land M."/>
            <person name="Hauser L."/>
            <person name="Chang Y.J."/>
            <person name="Jeffries C.C."/>
            <person name="Meincke L."/>
            <person name="Sims D."/>
            <person name="Brettin T."/>
            <person name="Detter J.C."/>
            <person name="Han C."/>
            <person name="Chain P."/>
            <person name="Bristow J."/>
            <person name="Eisen J.A."/>
            <person name="Markowitz V."/>
            <person name="Hugenholtz P."/>
            <person name="Kyrpides N.C."/>
            <person name="Klenk H.P."/>
            <person name="Lucas S."/>
        </authorList>
    </citation>
    <scope>NUCLEOTIDE SEQUENCE [LARGE SCALE GENOMIC DNA]</scope>
    <source>
        <strain evidence="8">DSM 4028 / VKM B-1378 / X</strain>
    </source>
</reference>
<feature type="transmembrane region" description="Helical" evidence="6">
    <location>
        <begin position="145"/>
        <end position="169"/>
    </location>
</feature>
<protein>
    <submittedName>
        <fullName evidence="7">Polysaccharide biosynthesis protein</fullName>
    </submittedName>
</protein>
<keyword evidence="3 6" id="KW-0812">Transmembrane</keyword>
<feature type="transmembrane region" description="Helical" evidence="6">
    <location>
        <begin position="326"/>
        <end position="345"/>
    </location>
</feature>